<dbReference type="Pfam" id="PF18085">
    <property type="entry name" value="Mak_N_cap"/>
    <property type="match status" value="1"/>
</dbReference>
<dbReference type="NCBIfam" id="TIGR02456">
    <property type="entry name" value="treS_nterm"/>
    <property type="match status" value="1"/>
</dbReference>
<feature type="domain" description="Glycosyl hydrolase family 13 catalytic" evidence="16">
    <location>
        <begin position="30"/>
        <end position="424"/>
    </location>
</feature>
<dbReference type="InterPro" id="IPR013780">
    <property type="entry name" value="Glyco_hydro_b"/>
</dbReference>
<name>A0A7V7G1E2_9GAMM</name>
<dbReference type="InterPro" id="IPR006047">
    <property type="entry name" value="GH13_cat_dom"/>
</dbReference>
<evidence type="ECO:0000256" key="10">
    <source>
        <dbReference type="ARBA" id="ARBA00022837"/>
    </source>
</evidence>
<evidence type="ECO:0000256" key="9">
    <source>
        <dbReference type="ARBA" id="ARBA00022741"/>
    </source>
</evidence>
<evidence type="ECO:0000256" key="7">
    <source>
        <dbReference type="ARBA" id="ARBA00022679"/>
    </source>
</evidence>
<keyword evidence="11" id="KW-0067">ATP-binding</keyword>
<evidence type="ECO:0000256" key="8">
    <source>
        <dbReference type="ARBA" id="ARBA00022723"/>
    </source>
</evidence>
<dbReference type="InterPro" id="IPR012811">
    <property type="entry name" value="TreS_maltokin_C_dom"/>
</dbReference>
<proteinExistence type="inferred from homology"/>
<evidence type="ECO:0000256" key="6">
    <source>
        <dbReference type="ARBA" id="ARBA00013882"/>
    </source>
</evidence>
<dbReference type="Gene3D" id="2.60.40.1180">
    <property type="entry name" value="Golgi alpha-mannosidase II"/>
    <property type="match status" value="1"/>
</dbReference>
<protein>
    <recommendedName>
        <fullName evidence="6">Maltokinase</fullName>
        <ecNumber evidence="4">2.7.1.175</ecNumber>
        <ecNumber evidence="5">5.4.99.16</ecNumber>
    </recommendedName>
    <alternativeName>
        <fullName evidence="14">Maltose alpha-D-glucosyltransferase</fullName>
    </alternativeName>
    <alternativeName>
        <fullName evidence="13">Maltose-1-phosphate synthase</fullName>
    </alternativeName>
</protein>
<evidence type="ECO:0000256" key="3">
    <source>
        <dbReference type="ARBA" id="ARBA00006219"/>
    </source>
</evidence>
<dbReference type="GO" id="GO:0016740">
    <property type="term" value="F:transferase activity"/>
    <property type="evidence" value="ECO:0007669"/>
    <property type="project" value="UniProtKB-KW"/>
</dbReference>
<dbReference type="InterPro" id="IPR040999">
    <property type="entry name" value="Mak_N_cap"/>
</dbReference>
<dbReference type="Gene3D" id="3.20.20.80">
    <property type="entry name" value="Glycosidases"/>
    <property type="match status" value="1"/>
</dbReference>
<dbReference type="NCBIfam" id="TIGR02457">
    <property type="entry name" value="TreS_Cterm"/>
    <property type="match status" value="1"/>
</dbReference>
<dbReference type="Gene3D" id="3.90.1200.10">
    <property type="match status" value="1"/>
</dbReference>
<dbReference type="Gene3D" id="3.90.400.10">
    <property type="entry name" value="Oligo-1,6-glucosidase, Domain 2"/>
    <property type="match status" value="1"/>
</dbReference>
<dbReference type="SUPFAM" id="SSF51011">
    <property type="entry name" value="Glycosyl hydrolase domain"/>
    <property type="match status" value="1"/>
</dbReference>
<dbReference type="GO" id="GO:0047471">
    <property type="term" value="F:maltose alpha-D-glucosyltransferase activity"/>
    <property type="evidence" value="ECO:0007669"/>
    <property type="project" value="UniProtKB-EC"/>
</dbReference>
<evidence type="ECO:0000256" key="15">
    <source>
        <dbReference type="ARBA" id="ARBA00049067"/>
    </source>
</evidence>
<sequence>MMDASSETHAVETIAFLDDPLWYKDAVIYQVHVKSFFDANDDGIGDFEGLIQKLDYIVGLGVNTIWVLPFYPSPRRDDGYDIAEYTGVSPDYGTLADAQRFIDEAHRRGLRVLTELVINHTSDQHEWFQRARRAPPGSPERDFYVWSDTDQRYLGTRIIFLDTESSNWTWDPVAGAYYWHRFYSHQPDLNFDNPQVLDEVLKVMEYWLDMGVDGLRLDAIPYLVEREGTNNENLPETHEVLKKIRAVIDERYPDRMLLAEANQWPEDTRPYFGDGDECHMAFHFPLMPRMYMALAQEDRFPITDILRQTPEIPAICQWAIFLRNHDELTLEMVTDKERDYLWNHYAADRRARINLGIRRRLAPLLERDRRRIELLNSLLLSMPGTPVLYYGDEIGMGDNIYLGDRDGVRTPMQWTVDRNGGFSRADPASLVLPPIMDPLYGYQTVNVEAQVRDSHSLLHNMRRLIAVRTQHRAFSRGTMRLLYPANRHVLAYLREMTLDNGRTETLLCVANVGRTAQAVELDLSSFAGQVPVEMVGGSAFPPIGRMPYLLTLPPYGYFWFLLAPETAMPEWHVPVPEPMPEYVTLIIKRRLEEIFQPTSRQLLERETLPSYLPKRRWFAAKQVRIDQVRMLYLARLEHQERSLLISELEVTHAQGSERYQLPLAFLGEDEQTNALPQQLAIARVRRFHEIGLLTDALTLDAFALAVLDAMRRGASLTCDLGEIRFLPTSTFAEMELPEHPDVAQQAAEQSNSSVIIGHQLVLKVFRRLEPGLHPEAEIGRHLTELGFAHIAPLHGEVTRFDEQGTPQTLMILQGFIDNQGDAWSWTRSTLGRAIREAVVDREQGLDTGREETGYGAFEELEEFAVTLGSRLGELHMALAAPSPDPAFAPEIAGRTHVAHWKQRVHERIEEALALLERHGSTAGDAERQLASDILAKRHTLMEAIETMAGLAEGSLVTRIHGDLHFGQVLVAHDDAYFIDFEGEPARPLEERRAKDSPLRDVAGMLRSFDYAYAKMEEAQPGNEGEDAQTVTGHEVAEQFLLRGRQAFLNAYWQATLDMPHEWKHSRGAAAAVDLFVLEKTAYEIAYEAANRPTWLGVPLRSLAALVDQLSPGEPNE</sequence>
<dbReference type="PANTHER" id="PTHR10357:SF219">
    <property type="entry name" value="MALTOSE ALPHA-D-GLUCOSYLTRANSFERASE"/>
    <property type="match status" value="1"/>
</dbReference>
<accession>A0A7V7G1E2</accession>
<dbReference type="GO" id="GO:0005975">
    <property type="term" value="P:carbohydrate metabolic process"/>
    <property type="evidence" value="ECO:0007669"/>
    <property type="project" value="InterPro"/>
</dbReference>
<organism evidence="17 18">
    <name type="scientific">Billgrantia pellis</name>
    <dbReference type="NCBI Taxonomy" id="2606936"/>
    <lineage>
        <taxon>Bacteria</taxon>
        <taxon>Pseudomonadati</taxon>
        <taxon>Pseudomonadota</taxon>
        <taxon>Gammaproteobacteria</taxon>
        <taxon>Oceanospirillales</taxon>
        <taxon>Halomonadaceae</taxon>
        <taxon>Billgrantia</taxon>
    </lineage>
</organism>
<comment type="catalytic activity">
    <reaction evidence="1">
        <text>D-maltose = alpha,alpha-trehalose</text>
        <dbReference type="Rhea" id="RHEA:15145"/>
        <dbReference type="ChEBI" id="CHEBI:16551"/>
        <dbReference type="ChEBI" id="CHEBI:17306"/>
        <dbReference type="EC" id="5.4.99.16"/>
    </reaction>
</comment>
<evidence type="ECO:0000256" key="12">
    <source>
        <dbReference type="ARBA" id="ARBA00023235"/>
    </source>
</evidence>
<dbReference type="InterPro" id="IPR017853">
    <property type="entry name" value="GH"/>
</dbReference>
<dbReference type="GO" id="GO:0046872">
    <property type="term" value="F:metal ion binding"/>
    <property type="evidence" value="ECO:0007669"/>
    <property type="project" value="UniProtKB-KW"/>
</dbReference>
<dbReference type="InterPro" id="IPR011009">
    <property type="entry name" value="Kinase-like_dom_sf"/>
</dbReference>
<dbReference type="PANTHER" id="PTHR10357">
    <property type="entry name" value="ALPHA-AMYLASE FAMILY MEMBER"/>
    <property type="match status" value="1"/>
</dbReference>
<comment type="caution">
    <text evidence="17">The sequence shown here is derived from an EMBL/GenBank/DDBJ whole genome shotgun (WGS) entry which is preliminary data.</text>
</comment>
<dbReference type="Pfam" id="PF16657">
    <property type="entry name" value="Malt_amylase_C"/>
    <property type="match status" value="1"/>
</dbReference>
<dbReference type="Pfam" id="PF00128">
    <property type="entry name" value="Alpha-amylase"/>
    <property type="match status" value="1"/>
</dbReference>
<dbReference type="InterPro" id="IPR032091">
    <property type="entry name" value="Malt_amylase-like_C"/>
</dbReference>
<keyword evidence="10" id="KW-0106">Calcium</keyword>
<evidence type="ECO:0000256" key="14">
    <source>
        <dbReference type="ARBA" id="ARBA00031378"/>
    </source>
</evidence>
<comment type="similarity">
    <text evidence="3">Belongs to the aminoglycoside phosphotransferase family.</text>
</comment>
<dbReference type="CDD" id="cd11334">
    <property type="entry name" value="AmyAc_TreS"/>
    <property type="match status" value="1"/>
</dbReference>
<evidence type="ECO:0000259" key="16">
    <source>
        <dbReference type="SMART" id="SM00642"/>
    </source>
</evidence>
<evidence type="ECO:0000256" key="1">
    <source>
        <dbReference type="ARBA" id="ARBA00001595"/>
    </source>
</evidence>
<keyword evidence="9" id="KW-0547">Nucleotide-binding</keyword>
<keyword evidence="7 17" id="KW-0808">Transferase</keyword>
<evidence type="ECO:0000256" key="13">
    <source>
        <dbReference type="ARBA" id="ARBA00031251"/>
    </source>
</evidence>
<dbReference type="GO" id="GO:0005524">
    <property type="term" value="F:ATP binding"/>
    <property type="evidence" value="ECO:0007669"/>
    <property type="project" value="UniProtKB-KW"/>
</dbReference>
<keyword evidence="8" id="KW-0479">Metal-binding</keyword>
<dbReference type="EC" id="2.7.1.175" evidence="4"/>
<evidence type="ECO:0000256" key="4">
    <source>
        <dbReference type="ARBA" id="ARBA00011962"/>
    </source>
</evidence>
<reference evidence="17 18" key="1">
    <citation type="submission" date="2019-08" db="EMBL/GenBank/DDBJ databases">
        <title>Bioinformatics analysis of the strain L3 and L5.</title>
        <authorList>
            <person name="Li X."/>
        </authorList>
    </citation>
    <scope>NUCLEOTIDE SEQUENCE [LARGE SCALE GENOMIC DNA]</scope>
    <source>
        <strain evidence="17 18">L5</strain>
    </source>
</reference>
<evidence type="ECO:0000256" key="2">
    <source>
        <dbReference type="ARBA" id="ARBA00005496"/>
    </source>
</evidence>
<dbReference type="InterPro" id="IPR045857">
    <property type="entry name" value="O16G_dom_2"/>
</dbReference>
<keyword evidence="12 17" id="KW-0413">Isomerase</keyword>
<dbReference type="SUPFAM" id="SSF56112">
    <property type="entry name" value="Protein kinase-like (PK-like)"/>
    <property type="match status" value="1"/>
</dbReference>
<comment type="catalytic activity">
    <reaction evidence="15">
        <text>D-maltose + ATP = alpha-maltose 1-phosphate + ADP + H(+)</text>
        <dbReference type="Rhea" id="RHEA:31915"/>
        <dbReference type="ChEBI" id="CHEBI:15378"/>
        <dbReference type="ChEBI" id="CHEBI:17306"/>
        <dbReference type="ChEBI" id="CHEBI:30616"/>
        <dbReference type="ChEBI" id="CHEBI:63576"/>
        <dbReference type="ChEBI" id="CHEBI:456216"/>
        <dbReference type="EC" id="2.7.1.175"/>
    </reaction>
</comment>
<evidence type="ECO:0000313" key="18">
    <source>
        <dbReference type="Proteomes" id="UP000486760"/>
    </source>
</evidence>
<keyword evidence="18" id="KW-1185">Reference proteome</keyword>
<comment type="similarity">
    <text evidence="2">Belongs to the glycosyl hydrolase 13 family. TreS subfamily.</text>
</comment>
<dbReference type="SMART" id="SM00642">
    <property type="entry name" value="Aamy"/>
    <property type="match status" value="1"/>
</dbReference>
<dbReference type="Proteomes" id="UP000486760">
    <property type="component" value="Unassembled WGS sequence"/>
</dbReference>
<dbReference type="AlphaFoldDB" id="A0A7V7G1E2"/>
<dbReference type="InterPro" id="IPR012810">
    <property type="entry name" value="TreS/a-amylase_N"/>
</dbReference>
<gene>
    <name evidence="17" type="primary">treS</name>
    <name evidence="17" type="ORF">F0A17_07255</name>
</gene>
<evidence type="ECO:0000256" key="11">
    <source>
        <dbReference type="ARBA" id="ARBA00022840"/>
    </source>
</evidence>
<dbReference type="EMBL" id="VTPY01000003">
    <property type="protein sequence ID" value="KAA0012733.1"/>
    <property type="molecule type" value="Genomic_DNA"/>
</dbReference>
<evidence type="ECO:0000313" key="17">
    <source>
        <dbReference type="EMBL" id="KAA0012733.1"/>
    </source>
</evidence>
<dbReference type="RefSeq" id="WP_149327687.1">
    <property type="nucleotide sequence ID" value="NZ_VTPY01000003.1"/>
</dbReference>
<dbReference type="FunFam" id="3.20.20.80:FF:000055">
    <property type="entry name" value="Trehalose synthase"/>
    <property type="match status" value="1"/>
</dbReference>
<evidence type="ECO:0000256" key="5">
    <source>
        <dbReference type="ARBA" id="ARBA00012619"/>
    </source>
</evidence>
<dbReference type="SUPFAM" id="SSF51445">
    <property type="entry name" value="(Trans)glycosidases"/>
    <property type="match status" value="1"/>
</dbReference>
<dbReference type="EC" id="5.4.99.16" evidence="5"/>